<evidence type="ECO:0000256" key="3">
    <source>
        <dbReference type="ARBA" id="ARBA00012027"/>
    </source>
</evidence>
<keyword evidence="6" id="KW-0443">Lipid metabolism</keyword>
<dbReference type="GO" id="GO:0016891">
    <property type="term" value="F:RNA endonuclease activity producing 5'-phosphomonoesters, hydrolytic mechanism"/>
    <property type="evidence" value="ECO:0007669"/>
    <property type="project" value="TreeGrafter"/>
</dbReference>
<evidence type="ECO:0000256" key="5">
    <source>
        <dbReference type="ARBA" id="ARBA00022963"/>
    </source>
</evidence>
<feature type="signal peptide" evidence="7">
    <location>
        <begin position="1"/>
        <end position="32"/>
    </location>
</feature>
<keyword evidence="4" id="KW-0378">Hydrolase</keyword>
<keyword evidence="7" id="KW-0732">Signal</keyword>
<evidence type="ECO:0000313" key="10">
    <source>
        <dbReference type="Proteomes" id="UP000614996"/>
    </source>
</evidence>
<evidence type="ECO:0000256" key="6">
    <source>
        <dbReference type="ARBA" id="ARBA00023098"/>
    </source>
</evidence>
<dbReference type="InterPro" id="IPR051406">
    <property type="entry name" value="PLD_domain"/>
</dbReference>
<evidence type="ECO:0000259" key="8">
    <source>
        <dbReference type="PROSITE" id="PS50035"/>
    </source>
</evidence>
<protein>
    <recommendedName>
        <fullName evidence="3">phospholipase D</fullName>
        <ecNumber evidence="3">3.1.4.4</ecNumber>
    </recommendedName>
</protein>
<reference evidence="10" key="1">
    <citation type="journal article" date="2021" name="Int. J. Syst. Evol. Microbiol.">
        <title>Actinocatenispora comari sp. nov., an endophytic actinomycete isolated from aerial parts of Comarum salesowianum.</title>
        <authorList>
            <person name="Oyunbileg N."/>
            <person name="Iizaka Y."/>
            <person name="Hamada M."/>
            <person name="Davaapurev B.O."/>
            <person name="Fukumoto A."/>
            <person name="Tsetseg B."/>
            <person name="Kato F."/>
            <person name="Tamura T."/>
            <person name="Batkhuu J."/>
            <person name="Anzai Y."/>
        </authorList>
    </citation>
    <scope>NUCLEOTIDE SEQUENCE [LARGE SCALE GENOMIC DNA]</scope>
    <source>
        <strain evidence="10">NUM-2625</strain>
    </source>
</reference>
<name>A0A8J4A707_9ACTN</name>
<dbReference type="Pfam" id="PF13091">
    <property type="entry name" value="PLDc_2"/>
    <property type="match status" value="2"/>
</dbReference>
<dbReference type="GO" id="GO:0006793">
    <property type="term" value="P:phosphorus metabolic process"/>
    <property type="evidence" value="ECO:0007669"/>
    <property type="project" value="UniProtKB-ARBA"/>
</dbReference>
<comment type="caution">
    <text evidence="9">The sequence shown here is derived from an EMBL/GenBank/DDBJ whole genome shotgun (WGS) entry which is preliminary data.</text>
</comment>
<comment type="similarity">
    <text evidence="2">Belongs to the phospholipase D family.</text>
</comment>
<dbReference type="EC" id="3.1.4.4" evidence="3"/>
<dbReference type="Proteomes" id="UP000614996">
    <property type="component" value="Unassembled WGS sequence"/>
</dbReference>
<keyword evidence="5" id="KW-0442">Lipid degradation</keyword>
<dbReference type="AlphaFoldDB" id="A0A8J4A707"/>
<feature type="chain" id="PRO_5035272720" description="phospholipase D" evidence="7">
    <location>
        <begin position="33"/>
        <end position="374"/>
    </location>
</feature>
<evidence type="ECO:0000256" key="2">
    <source>
        <dbReference type="ARBA" id="ARBA00008664"/>
    </source>
</evidence>
<organism evidence="9 10">
    <name type="scientific">Actinocatenispora comari</name>
    <dbReference type="NCBI Taxonomy" id="2807577"/>
    <lineage>
        <taxon>Bacteria</taxon>
        <taxon>Bacillati</taxon>
        <taxon>Actinomycetota</taxon>
        <taxon>Actinomycetes</taxon>
        <taxon>Micromonosporales</taxon>
        <taxon>Micromonosporaceae</taxon>
        <taxon>Actinocatenispora</taxon>
    </lineage>
</organism>
<dbReference type="EMBL" id="BOPO01000002">
    <property type="protein sequence ID" value="GIL24844.1"/>
    <property type="molecule type" value="Genomic_DNA"/>
</dbReference>
<evidence type="ECO:0000256" key="1">
    <source>
        <dbReference type="ARBA" id="ARBA00000798"/>
    </source>
</evidence>
<dbReference type="InterPro" id="IPR001736">
    <property type="entry name" value="PLipase_D/transphosphatidylase"/>
</dbReference>
<dbReference type="GO" id="GO:0004630">
    <property type="term" value="F:phospholipase D activity"/>
    <property type="evidence" value="ECO:0007669"/>
    <property type="project" value="UniProtKB-EC"/>
</dbReference>
<accession>A0A8J4A707</accession>
<dbReference type="InterPro" id="IPR025202">
    <property type="entry name" value="PLD-like_dom"/>
</dbReference>
<keyword evidence="10" id="KW-1185">Reference proteome</keyword>
<comment type="catalytic activity">
    <reaction evidence="1">
        <text>a 1,2-diacyl-sn-glycero-3-phosphocholine + H2O = a 1,2-diacyl-sn-glycero-3-phosphate + choline + H(+)</text>
        <dbReference type="Rhea" id="RHEA:14445"/>
        <dbReference type="ChEBI" id="CHEBI:15354"/>
        <dbReference type="ChEBI" id="CHEBI:15377"/>
        <dbReference type="ChEBI" id="CHEBI:15378"/>
        <dbReference type="ChEBI" id="CHEBI:57643"/>
        <dbReference type="ChEBI" id="CHEBI:58608"/>
        <dbReference type="EC" id="3.1.4.4"/>
    </reaction>
</comment>
<evidence type="ECO:0000313" key="9">
    <source>
        <dbReference type="EMBL" id="GIL24844.1"/>
    </source>
</evidence>
<dbReference type="PROSITE" id="PS50035">
    <property type="entry name" value="PLD"/>
    <property type="match status" value="1"/>
</dbReference>
<evidence type="ECO:0000256" key="4">
    <source>
        <dbReference type="ARBA" id="ARBA00022801"/>
    </source>
</evidence>
<dbReference type="Gene3D" id="3.30.870.10">
    <property type="entry name" value="Endonuclease Chain A"/>
    <property type="match status" value="2"/>
</dbReference>
<evidence type="ECO:0000256" key="7">
    <source>
        <dbReference type="SAM" id="SignalP"/>
    </source>
</evidence>
<gene>
    <name evidence="9" type="ORF">NUM_00990</name>
</gene>
<dbReference type="PANTHER" id="PTHR43856">
    <property type="entry name" value="CARDIOLIPIN HYDROLASE"/>
    <property type="match status" value="1"/>
</dbReference>
<sequence>MKKSLLHRAIGLGVTAVAALGFVAAPAMPARATTLSGCHSDGKHYEVCFTDPLHDKGTVIEDRLGQLVDSAHDGDTIRLAWYMWTRTPLAKKMVAAKNRGVHVSLVLDDKIKGSAAYDTLHAGKVPITWCTTGHGSCLSTHINHNKFFLFDLGGTKSVVQTSFNDTGVQLKLYNNMVRVVGDTKLYDYYLAYWNRLHDHDWHGWTSDDDRHGAGSLGTKAYVFPRRSGDPVLGVLNNVTDCRSGDSTIYVAESKFTSARASVKHRLAYLHDTLHCTVKVVTQQAADENWVQAPTSDGYNLPDTAVRHLKLHHKFILIDAKYAGHWQRMVFTGSHNLNENSLRHNDEALLRVHDAFVYDQFHRHFLDIYGIAAGA</sequence>
<dbReference type="PANTHER" id="PTHR43856:SF1">
    <property type="entry name" value="MITOCHONDRIAL CARDIOLIPIN HYDROLASE"/>
    <property type="match status" value="1"/>
</dbReference>
<dbReference type="GO" id="GO:0016042">
    <property type="term" value="P:lipid catabolic process"/>
    <property type="evidence" value="ECO:0007669"/>
    <property type="project" value="UniProtKB-KW"/>
</dbReference>
<proteinExistence type="inferred from homology"/>
<dbReference type="RefSeq" id="WP_207122471.1">
    <property type="nucleotide sequence ID" value="NZ_BOPO01000002.1"/>
</dbReference>
<feature type="domain" description="PLD phosphodiesterase" evidence="8">
    <location>
        <begin position="306"/>
        <end position="340"/>
    </location>
</feature>
<dbReference type="SUPFAM" id="SSF56024">
    <property type="entry name" value="Phospholipase D/nuclease"/>
    <property type="match status" value="2"/>
</dbReference>